<evidence type="ECO:0000313" key="4">
    <source>
        <dbReference type="Proteomes" id="UP000738325"/>
    </source>
</evidence>
<name>A0A9P6V014_9FUNG</name>
<feature type="region of interest" description="Disordered" evidence="2">
    <location>
        <begin position="85"/>
        <end position="109"/>
    </location>
</feature>
<evidence type="ECO:0008006" key="5">
    <source>
        <dbReference type="Google" id="ProtNLM"/>
    </source>
</evidence>
<feature type="region of interest" description="Disordered" evidence="2">
    <location>
        <begin position="1089"/>
        <end position="1132"/>
    </location>
</feature>
<evidence type="ECO:0000256" key="1">
    <source>
        <dbReference type="SAM" id="Coils"/>
    </source>
</evidence>
<comment type="caution">
    <text evidence="3">The sequence shown here is derived from an EMBL/GenBank/DDBJ whole genome shotgun (WGS) entry which is preliminary data.</text>
</comment>
<dbReference type="AlphaFoldDB" id="A0A9P6V014"/>
<dbReference type="Proteomes" id="UP000738325">
    <property type="component" value="Unassembled WGS sequence"/>
</dbReference>
<proteinExistence type="predicted"/>
<feature type="coiled-coil region" evidence="1">
    <location>
        <begin position="214"/>
        <end position="262"/>
    </location>
</feature>
<accession>A0A9P6V014</accession>
<feature type="coiled-coil region" evidence="1">
    <location>
        <begin position="558"/>
        <end position="687"/>
    </location>
</feature>
<dbReference type="OrthoDB" id="419631at2759"/>
<feature type="compositionally biased region" description="Basic and acidic residues" evidence="2">
    <location>
        <begin position="368"/>
        <end position="377"/>
    </location>
</feature>
<feature type="compositionally biased region" description="Low complexity" evidence="2">
    <location>
        <begin position="92"/>
        <end position="104"/>
    </location>
</feature>
<protein>
    <recommendedName>
        <fullName evidence="5">Hyaluronan-mediated motility receptor C-terminal domain-containing protein</fullName>
    </recommendedName>
</protein>
<feature type="coiled-coil region" evidence="1">
    <location>
        <begin position="982"/>
        <end position="1009"/>
    </location>
</feature>
<sequence>MFPRSERFVEKIEITPGPNHYDVKAGEDDPYKRFGFLGKTKRFDEDGKIIGGGGSGTTPYERNSLSVSLPSLVIDDDGSVADTVSVHSNGSTTPDYTRRPPTTRSKSSDKLGLAFAANTNKVEERLKRELADLTDKFEKYRISRQRELEIMTEKQKKAETMYQSAVKDKSTIQTQLVNKESEIAELGVRHSMLKATLEKSERSASLVNDKIGKTNQLQKKVDELERILARTKALLDEQDSIAADARKVFDQERQQLQQQLDEQCESAAQNVAVAADAQRLMEQQHVEEMRRITQDSDAWKSKFENLERLFKELEQRLQAERRTVDELRAQMKQEREQMQSQIDRADETIRRMEREQQEFAAHSTAQTERLEQEKSDLGRSLQASQSELAVLSEKHVTTERQLEEQREMHSETVASMTRQYKEQQVLFEKEREEQSAARLELQQSIANLITELGQSRDTLQTVEMQREDLQGRYNQAVSDMQEMSLAKTVLEGDYERHKVASLEQQERWAAEREALSASLALQQQESDATIKDLKATVDQRQESLSRAMKSFDAIHAELKTVESQREEVIAQKKAEEQKSAEMLEKLSRLEQQNLSVSQQVVSLGADVKTLQQERDQLKEEVSHKDHSIKTLETEVELTTAEAKEREAQDQRRIQELEGTNQLAAKETDMLRTREKELESEKAEAMQDAVSKAELIGSLQSNLEQVSMEKEAEAKISAERIMELEARCLAMENAFQEMYNRSGSEQEIDTADSQERWQQHSIAILEVLDYHGDECSITKTEHAALLDEKSMLELGAATLGVNLREQGAEHKRVQADHSALLAMIAELEEQIRRLTAEVECLEADNIGKVAIIKALEDEYDYQERVIRDLSKNDDAAKEVVRLEADVQRLTVRARETEEWIKEVQEDNDKYRKAYVKADIAREETLLDMVKLHEDLAESEQARLQVENQLQVEVNTMIKKHGLSNEELSRLSKMNVESAQSIKLRQKFKQVAQLKEEMLGLKKKNLSLANARDSLRLKCLQIERNLEAFKASNPGSGTGYRSIYRTHSSSVSSVVSSSSVTPARSLIESLGVSDQGPGGKLQLLGLVPAARTNSRSRSVSPGSVKSSTSAGGSSSSTGRPPMRSRAARSFMAGH</sequence>
<feature type="coiled-coil region" evidence="1">
    <location>
        <begin position="116"/>
        <end position="143"/>
    </location>
</feature>
<reference evidence="3" key="1">
    <citation type="journal article" date="2020" name="Fungal Divers.">
        <title>Resolving the Mortierellaceae phylogeny through synthesis of multi-gene phylogenetics and phylogenomics.</title>
        <authorList>
            <person name="Vandepol N."/>
            <person name="Liber J."/>
            <person name="Desiro A."/>
            <person name="Na H."/>
            <person name="Kennedy M."/>
            <person name="Barry K."/>
            <person name="Grigoriev I.V."/>
            <person name="Miller A.N."/>
            <person name="O'Donnell K."/>
            <person name="Stajich J.E."/>
            <person name="Bonito G."/>
        </authorList>
    </citation>
    <scope>NUCLEOTIDE SEQUENCE</scope>
    <source>
        <strain evidence="3">REB-010B</strain>
    </source>
</reference>
<organism evidence="3 4">
    <name type="scientific">Dissophora globulifera</name>
    <dbReference type="NCBI Taxonomy" id="979702"/>
    <lineage>
        <taxon>Eukaryota</taxon>
        <taxon>Fungi</taxon>
        <taxon>Fungi incertae sedis</taxon>
        <taxon>Mucoromycota</taxon>
        <taxon>Mortierellomycotina</taxon>
        <taxon>Mortierellomycetes</taxon>
        <taxon>Mortierellales</taxon>
        <taxon>Mortierellaceae</taxon>
        <taxon>Dissophora</taxon>
    </lineage>
</organism>
<evidence type="ECO:0000256" key="2">
    <source>
        <dbReference type="SAM" id="MobiDB-lite"/>
    </source>
</evidence>
<keyword evidence="4" id="KW-1185">Reference proteome</keyword>
<evidence type="ECO:0000313" key="3">
    <source>
        <dbReference type="EMBL" id="KAG0328476.1"/>
    </source>
</evidence>
<feature type="compositionally biased region" description="Basic and acidic residues" evidence="2">
    <location>
        <begin position="392"/>
        <end position="410"/>
    </location>
</feature>
<gene>
    <name evidence="3" type="ORF">BGZ99_005171</name>
</gene>
<feature type="coiled-coil region" evidence="1">
    <location>
        <begin position="809"/>
        <end position="891"/>
    </location>
</feature>
<dbReference type="EMBL" id="JAAAIP010000033">
    <property type="protein sequence ID" value="KAG0328476.1"/>
    <property type="molecule type" value="Genomic_DNA"/>
</dbReference>
<keyword evidence="1" id="KW-0175">Coiled coil</keyword>
<feature type="region of interest" description="Disordered" evidence="2">
    <location>
        <begin position="356"/>
        <end position="415"/>
    </location>
</feature>
<feature type="compositionally biased region" description="Low complexity" evidence="2">
    <location>
        <begin position="1093"/>
        <end position="1116"/>
    </location>
</feature>